<proteinExistence type="predicted"/>
<name>A0AAW0JMG7_MYOGA</name>
<evidence type="ECO:0000313" key="3">
    <source>
        <dbReference type="Proteomes" id="UP001488838"/>
    </source>
</evidence>
<reference evidence="2 3" key="1">
    <citation type="journal article" date="2023" name="bioRxiv">
        <title>Conserved and derived expression patterns and positive selection on dental genes reveal complex evolutionary context of ever-growing rodent molars.</title>
        <authorList>
            <person name="Calamari Z.T."/>
            <person name="Song A."/>
            <person name="Cohen E."/>
            <person name="Akter M."/>
            <person name="Roy R.D."/>
            <person name="Hallikas O."/>
            <person name="Christensen M.M."/>
            <person name="Li P."/>
            <person name="Marangoni P."/>
            <person name="Jernvall J."/>
            <person name="Klein O.D."/>
        </authorList>
    </citation>
    <scope>NUCLEOTIDE SEQUENCE [LARGE SCALE GENOMIC DNA]</scope>
    <source>
        <strain evidence="2">V071</strain>
    </source>
</reference>
<protein>
    <submittedName>
        <fullName evidence="2">Uncharacterized protein</fullName>
    </submittedName>
</protein>
<accession>A0AAW0JMG7</accession>
<dbReference type="AlphaFoldDB" id="A0AAW0JMG7"/>
<organism evidence="2 3">
    <name type="scientific">Myodes glareolus</name>
    <name type="common">Bank vole</name>
    <name type="synonym">Clethrionomys glareolus</name>
    <dbReference type="NCBI Taxonomy" id="447135"/>
    <lineage>
        <taxon>Eukaryota</taxon>
        <taxon>Metazoa</taxon>
        <taxon>Chordata</taxon>
        <taxon>Craniata</taxon>
        <taxon>Vertebrata</taxon>
        <taxon>Euteleostomi</taxon>
        <taxon>Mammalia</taxon>
        <taxon>Eutheria</taxon>
        <taxon>Euarchontoglires</taxon>
        <taxon>Glires</taxon>
        <taxon>Rodentia</taxon>
        <taxon>Myomorpha</taxon>
        <taxon>Muroidea</taxon>
        <taxon>Cricetidae</taxon>
        <taxon>Arvicolinae</taxon>
        <taxon>Myodes</taxon>
    </lineage>
</organism>
<comment type="caution">
    <text evidence="2">The sequence shown here is derived from an EMBL/GenBank/DDBJ whole genome shotgun (WGS) entry which is preliminary data.</text>
</comment>
<dbReference type="Proteomes" id="UP001488838">
    <property type="component" value="Unassembled WGS sequence"/>
</dbReference>
<feature type="compositionally biased region" description="Basic and acidic residues" evidence="1">
    <location>
        <begin position="13"/>
        <end position="28"/>
    </location>
</feature>
<feature type="region of interest" description="Disordered" evidence="1">
    <location>
        <begin position="1"/>
        <end position="77"/>
    </location>
</feature>
<evidence type="ECO:0000256" key="1">
    <source>
        <dbReference type="SAM" id="MobiDB-lite"/>
    </source>
</evidence>
<gene>
    <name evidence="2" type="ORF">U0070_025344</name>
</gene>
<dbReference type="EMBL" id="JBBHLL010000027">
    <property type="protein sequence ID" value="KAK7828228.1"/>
    <property type="molecule type" value="Genomic_DNA"/>
</dbReference>
<evidence type="ECO:0000313" key="2">
    <source>
        <dbReference type="EMBL" id="KAK7828228.1"/>
    </source>
</evidence>
<keyword evidence="3" id="KW-1185">Reference proteome</keyword>
<sequence length="111" mass="12649">MPNPLFLSCSTRRTSEKSPKRNPEERHFRQTRGGGLHRDTEPEQEEDVRKRRGTTVPISPRGKVRGRRRDKADRPCQSFGYIKVNADTAAPREELTYGSQLDCTSNPPNPS</sequence>